<dbReference type="Proteomes" id="UP000014680">
    <property type="component" value="Unassembled WGS sequence"/>
</dbReference>
<reference evidence="3 4" key="1">
    <citation type="submission" date="2012-10" db="EMBL/GenBank/DDBJ databases">
        <authorList>
            <person name="Zafar N."/>
            <person name="Inman J."/>
            <person name="Hall N."/>
            <person name="Lorenzi H."/>
            <person name="Caler E."/>
        </authorList>
    </citation>
    <scope>NUCLEOTIDE SEQUENCE [LARGE SCALE GENOMIC DNA]</scope>
    <source>
        <strain evidence="3 4">IP1</strain>
    </source>
</reference>
<keyword evidence="4" id="KW-1185">Reference proteome</keyword>
<accession>A0A0A1U5Q0</accession>
<dbReference type="InterPro" id="IPR035899">
    <property type="entry name" value="DBL_dom_sf"/>
</dbReference>
<feature type="region of interest" description="Disordered" evidence="1">
    <location>
        <begin position="421"/>
        <end position="449"/>
    </location>
</feature>
<dbReference type="OrthoDB" id="6152532at2759"/>
<dbReference type="PANTHER" id="PTHR12673">
    <property type="entry name" value="FACIOGENITAL DYSPLASIA PROTEIN"/>
    <property type="match status" value="1"/>
</dbReference>
<dbReference type="InterPro" id="IPR016024">
    <property type="entry name" value="ARM-type_fold"/>
</dbReference>
<sequence>MGFSDCLIRELSPQQLTVFEKIYKVLHNDETIGRGIDIMNERLEQSNFKEIFLSSHSGFISYLLCCPRLEEWTDYSIAVVTILDDLFQDKFVAESSIVKDSQLISSLTDAIDSSFAMSNAQSQQLIRFIANFIGENSEYASSFNQLIVPLMNLVEPSNQSHLLAASAITNIIQPSNARGQIVFLKARGIEKAVQMLSSTDSEENLMGIKLLYQLLIQPDERARTVFVKKMFEQESFLTTLTQLISRSEGLLAELLVTVVYTLTLVRGNEMKFEESGLIFELFEFMDYPYNERTTPATFSWAVNALFSILFEKRLYPQMKMIGLGSRLTTLLENYKQFNPQIVGSIIGIIRYLVSYEPMQMEFVVLNCVQKMEDISKDGEVDKQTRMIATSIAQLLNNDKNMKMWEEIKEKMKNNNEESKLLAQAKQAQEEQKTEEKTPRATSQNPRDLFKTVGHKTGKRLSMIGNKVKVPTTQTHEKKVVKSNRMSVSDLKMLLNNPNNDEEQMKILSEFNLKKAKRFHIIQEMYTTEKTYVESMKQCLDKMYPFIKETLPNDVTTIFSNFAEVYDVHTKLFDKISDRWLSQKEEAFVSVADIFIDFFQLKEVYTVYARYLVEADDGIQFNFADKGPEVKAQLSKWAGECLILPNFLILPVQRFPRYVMLLESLLKATPPIEEYDYLKEALQDGRDLTMKLNAAKKVIQDKKFLDHYNTVVTDIEKNENRQFIKEGTLTVKEKSKVVYQCVLMSDGLFVLQPDKKDKKIFHIKFFCKKGEARLVEWKKKLPKDVTAIICFALPEGKKEKNIQIIFEFGSDFEGWSSSINSLFMC</sequence>
<dbReference type="PROSITE" id="PS50010">
    <property type="entry name" value="DH_2"/>
    <property type="match status" value="1"/>
</dbReference>
<proteinExistence type="predicted"/>
<dbReference type="GO" id="GO:0005737">
    <property type="term" value="C:cytoplasm"/>
    <property type="evidence" value="ECO:0007669"/>
    <property type="project" value="TreeGrafter"/>
</dbReference>
<organism evidence="3 4">
    <name type="scientific">Entamoeba invadens IP1</name>
    <dbReference type="NCBI Taxonomy" id="370355"/>
    <lineage>
        <taxon>Eukaryota</taxon>
        <taxon>Amoebozoa</taxon>
        <taxon>Evosea</taxon>
        <taxon>Archamoebae</taxon>
        <taxon>Mastigamoebida</taxon>
        <taxon>Entamoebidae</taxon>
        <taxon>Entamoeba</taxon>
    </lineage>
</organism>
<dbReference type="SMART" id="SM00325">
    <property type="entry name" value="RhoGEF"/>
    <property type="match status" value="1"/>
</dbReference>
<dbReference type="GO" id="GO:0005085">
    <property type="term" value="F:guanyl-nucleotide exchange factor activity"/>
    <property type="evidence" value="ECO:0007669"/>
    <property type="project" value="InterPro"/>
</dbReference>
<dbReference type="GeneID" id="14888613"/>
<dbReference type="SUPFAM" id="SSF48065">
    <property type="entry name" value="DBL homology domain (DH-domain)"/>
    <property type="match status" value="1"/>
</dbReference>
<feature type="domain" description="DH" evidence="2">
    <location>
        <begin position="516"/>
        <end position="694"/>
    </location>
</feature>
<evidence type="ECO:0000313" key="4">
    <source>
        <dbReference type="Proteomes" id="UP000014680"/>
    </source>
</evidence>
<dbReference type="RefSeq" id="XP_004256409.1">
    <property type="nucleotide sequence ID" value="XM_004256361.1"/>
</dbReference>
<dbReference type="InterPro" id="IPR051092">
    <property type="entry name" value="FYVE_RhoGEF_PH"/>
</dbReference>
<dbReference type="Pfam" id="PF00621">
    <property type="entry name" value="RhoGEF"/>
    <property type="match status" value="1"/>
</dbReference>
<dbReference type="InterPro" id="IPR011989">
    <property type="entry name" value="ARM-like"/>
</dbReference>
<dbReference type="AlphaFoldDB" id="A0A0A1U5Q0"/>
<dbReference type="InterPro" id="IPR000219">
    <property type="entry name" value="DH_dom"/>
</dbReference>
<dbReference type="OMA" id="DYPFNDQ"/>
<dbReference type="SUPFAM" id="SSF48371">
    <property type="entry name" value="ARM repeat"/>
    <property type="match status" value="1"/>
</dbReference>
<dbReference type="CDD" id="cd00160">
    <property type="entry name" value="RhoGEF"/>
    <property type="match status" value="1"/>
</dbReference>
<gene>
    <name evidence="3" type="ORF">EIN_201730</name>
</gene>
<dbReference type="Gene3D" id="1.20.900.10">
    <property type="entry name" value="Dbl homology (DH) domain"/>
    <property type="match status" value="1"/>
</dbReference>
<feature type="compositionally biased region" description="Basic and acidic residues" evidence="1">
    <location>
        <begin position="427"/>
        <end position="438"/>
    </location>
</feature>
<dbReference type="Gene3D" id="1.25.10.10">
    <property type="entry name" value="Leucine-rich Repeat Variant"/>
    <property type="match status" value="1"/>
</dbReference>
<dbReference type="PANTHER" id="PTHR12673:SF263">
    <property type="entry name" value="PLECKSTRIN DOMAIN-CONTAINING PROTEIN"/>
    <property type="match status" value="1"/>
</dbReference>
<evidence type="ECO:0000256" key="1">
    <source>
        <dbReference type="SAM" id="MobiDB-lite"/>
    </source>
</evidence>
<dbReference type="EMBL" id="KB206596">
    <property type="protein sequence ID" value="ELP89638.1"/>
    <property type="molecule type" value="Genomic_DNA"/>
</dbReference>
<dbReference type="KEGG" id="eiv:EIN_201730"/>
<name>A0A0A1U5Q0_ENTIV</name>
<dbReference type="VEuPathDB" id="AmoebaDB:EIN_201730"/>
<evidence type="ECO:0000259" key="2">
    <source>
        <dbReference type="PROSITE" id="PS50010"/>
    </source>
</evidence>
<evidence type="ECO:0000313" key="3">
    <source>
        <dbReference type="EMBL" id="ELP89638.1"/>
    </source>
</evidence>
<protein>
    <submittedName>
        <fullName evidence="3">Rho/RAC guanine nucleotide exchange factor, putative</fullName>
    </submittedName>
</protein>